<evidence type="ECO:0000313" key="2">
    <source>
        <dbReference type="Proteomes" id="UP000201169"/>
    </source>
</evidence>
<dbReference type="OrthoDB" id="9995582at2"/>
<protein>
    <submittedName>
        <fullName evidence="1">Uncharacterized protein</fullName>
    </submittedName>
</protein>
<keyword evidence="2" id="KW-1185">Reference proteome</keyword>
<organism evidence="1 2">
    <name type="scientific">Campylobacter avium LMG 24591</name>
    <dbReference type="NCBI Taxonomy" id="522484"/>
    <lineage>
        <taxon>Bacteria</taxon>
        <taxon>Pseudomonadati</taxon>
        <taxon>Campylobacterota</taxon>
        <taxon>Epsilonproteobacteria</taxon>
        <taxon>Campylobacterales</taxon>
        <taxon>Campylobacteraceae</taxon>
        <taxon>Campylobacter</taxon>
    </lineage>
</organism>
<dbReference type="AlphaFoldDB" id="A0A222MXE6"/>
<gene>
    <name evidence="1" type="ORF">CAV_0585</name>
</gene>
<dbReference type="KEGG" id="cavi:CAV_0585"/>
<accession>A0A222MXE6</accession>
<sequence length="113" mass="13951">MTKSDFKAAVLSSEFCKFSKDEKRHFLELLESFEPLFEDFFENVFFALILNHRFFYLKELIELFKQETENDLEKLAKQTRIKNFNQKLFLSESELIKRFFRKKLYEKLPKWFI</sequence>
<reference evidence="1 2" key="1">
    <citation type="submission" date="2017-07" db="EMBL/GenBank/DDBJ databases">
        <title>Analysis of two Campylobacter avium genomes and identification of a novel hippuricase gene.</title>
        <authorList>
            <person name="Miller W.G."/>
            <person name="Chapman M.H."/>
            <person name="Yee E."/>
            <person name="Revez J."/>
            <person name="Bono J.L."/>
            <person name="Rossi M."/>
        </authorList>
    </citation>
    <scope>NUCLEOTIDE SEQUENCE [LARGE SCALE GENOMIC DNA]</scope>
    <source>
        <strain evidence="1 2">LMG 24591</strain>
    </source>
</reference>
<proteinExistence type="predicted"/>
<name>A0A222MXE6_9BACT</name>
<dbReference type="EMBL" id="CP022347">
    <property type="protein sequence ID" value="ASQ30252.1"/>
    <property type="molecule type" value="Genomic_DNA"/>
</dbReference>
<dbReference type="RefSeq" id="WP_094325022.1">
    <property type="nucleotide sequence ID" value="NZ_CP022347.1"/>
</dbReference>
<evidence type="ECO:0000313" key="1">
    <source>
        <dbReference type="EMBL" id="ASQ30252.1"/>
    </source>
</evidence>
<dbReference type="Proteomes" id="UP000201169">
    <property type="component" value="Chromosome"/>
</dbReference>